<feature type="compositionally biased region" description="Low complexity" evidence="1">
    <location>
        <begin position="147"/>
        <end position="160"/>
    </location>
</feature>
<feature type="compositionally biased region" description="Pro residues" evidence="1">
    <location>
        <begin position="26"/>
        <end position="39"/>
    </location>
</feature>
<feature type="compositionally biased region" description="Basic and acidic residues" evidence="1">
    <location>
        <begin position="88"/>
        <end position="107"/>
    </location>
</feature>
<feature type="compositionally biased region" description="Low complexity" evidence="1">
    <location>
        <begin position="180"/>
        <end position="192"/>
    </location>
</feature>
<evidence type="ECO:0000259" key="2">
    <source>
        <dbReference type="Pfam" id="PF04782"/>
    </source>
</evidence>
<dbReference type="AlphaFoldDB" id="A0AAP0FX45"/>
<comment type="caution">
    <text evidence="3">The sequence shown here is derived from an EMBL/GenBank/DDBJ whole genome shotgun (WGS) entry which is preliminary data.</text>
</comment>
<organism evidence="3 4">
    <name type="scientific">Platanthera zijinensis</name>
    <dbReference type="NCBI Taxonomy" id="2320716"/>
    <lineage>
        <taxon>Eukaryota</taxon>
        <taxon>Viridiplantae</taxon>
        <taxon>Streptophyta</taxon>
        <taxon>Embryophyta</taxon>
        <taxon>Tracheophyta</taxon>
        <taxon>Spermatophyta</taxon>
        <taxon>Magnoliopsida</taxon>
        <taxon>Liliopsida</taxon>
        <taxon>Asparagales</taxon>
        <taxon>Orchidaceae</taxon>
        <taxon>Orchidoideae</taxon>
        <taxon>Orchideae</taxon>
        <taxon>Orchidinae</taxon>
        <taxon>Platanthera</taxon>
    </lineage>
</organism>
<feature type="compositionally biased region" description="Basic and acidic residues" evidence="1">
    <location>
        <begin position="115"/>
        <end position="146"/>
    </location>
</feature>
<accession>A0AAP0FX45</accession>
<evidence type="ECO:0000313" key="3">
    <source>
        <dbReference type="EMBL" id="KAK8921458.1"/>
    </source>
</evidence>
<gene>
    <name evidence="3" type="ORF">KSP39_PZI020168</name>
</gene>
<dbReference type="PANTHER" id="PTHR21450">
    <property type="entry name" value="PROTEIN ALTERED PHOSPHATE STARVATION RESPONSE 1"/>
    <property type="match status" value="1"/>
</dbReference>
<feature type="region of interest" description="Disordered" evidence="1">
    <location>
        <begin position="59"/>
        <end position="192"/>
    </location>
</feature>
<dbReference type="Pfam" id="PF04782">
    <property type="entry name" value="DUF632"/>
    <property type="match status" value="1"/>
</dbReference>
<dbReference type="EMBL" id="JBBWWQ010000018">
    <property type="protein sequence ID" value="KAK8921458.1"/>
    <property type="molecule type" value="Genomic_DNA"/>
</dbReference>
<dbReference type="Proteomes" id="UP001418222">
    <property type="component" value="Unassembled WGS sequence"/>
</dbReference>
<evidence type="ECO:0000256" key="1">
    <source>
        <dbReference type="SAM" id="MobiDB-lite"/>
    </source>
</evidence>
<feature type="domain" description="DUF632" evidence="2">
    <location>
        <begin position="198"/>
        <end position="476"/>
    </location>
</feature>
<evidence type="ECO:0000313" key="4">
    <source>
        <dbReference type="Proteomes" id="UP001418222"/>
    </source>
</evidence>
<sequence>MVYYGDPSGGYVNDPNYYYGRAVSPPVQPRASSPPPPPSSNGFSWDFFNPFYSYDQYLPGYSPDQFGRASMGSSPSSSEEEETEPEGEPLRRLNKDKTVAEDPKTKDSGIGSSKNMHEKEIEELEKENKSNSGEKDNKVSSAEKGRSSGTSVVGSSGEQESSSKRKGVTFQEGSSLVSERSGTSDGSLLSSDGTRDVVEALGDIKEEFIYAIIGIEGVSELLEVGKMPYRSRNKLFRVISSRMMVFIGFHISSRHLFKRRHHLAARTTKSRLTNAELEKHGSMKAGYLSSTLEKLHLWEKKLYEEVKAEERLRAIYNKKCQRLQSLDDRGADPQKIDSIRASIRSVQTKISIAITSVDFISRRIRSIMDEELQPQLVELIRGLIKMWKLLAGFHSKQLKAIISSRNYNLSIGTAVRDSLMKATINLEHVLLKWCANFDKWIGTQKAFVYTLNGWLQKWLPEDLDSIKKRLDEVKEKHDETLRQVQADTSDSISTGLIPIFQSLSSFSSDALQAYEEVRIPNRTSGS</sequence>
<keyword evidence="4" id="KW-1185">Reference proteome</keyword>
<feature type="region of interest" description="Disordered" evidence="1">
    <location>
        <begin position="1"/>
        <end position="45"/>
    </location>
</feature>
<proteinExistence type="predicted"/>
<feature type="compositionally biased region" description="Acidic residues" evidence="1">
    <location>
        <begin position="78"/>
        <end position="87"/>
    </location>
</feature>
<dbReference type="InterPro" id="IPR006867">
    <property type="entry name" value="DUF632"/>
</dbReference>
<protein>
    <recommendedName>
        <fullName evidence="2">DUF632 domain-containing protein</fullName>
    </recommendedName>
</protein>
<reference evidence="3 4" key="1">
    <citation type="journal article" date="2022" name="Nat. Plants">
        <title>Genomes of leafy and leafless Platanthera orchids illuminate the evolution of mycoheterotrophy.</title>
        <authorList>
            <person name="Li M.H."/>
            <person name="Liu K.W."/>
            <person name="Li Z."/>
            <person name="Lu H.C."/>
            <person name="Ye Q.L."/>
            <person name="Zhang D."/>
            <person name="Wang J.Y."/>
            <person name="Li Y.F."/>
            <person name="Zhong Z.M."/>
            <person name="Liu X."/>
            <person name="Yu X."/>
            <person name="Liu D.K."/>
            <person name="Tu X.D."/>
            <person name="Liu B."/>
            <person name="Hao Y."/>
            <person name="Liao X.Y."/>
            <person name="Jiang Y.T."/>
            <person name="Sun W.H."/>
            <person name="Chen J."/>
            <person name="Chen Y.Q."/>
            <person name="Ai Y."/>
            <person name="Zhai J.W."/>
            <person name="Wu S.S."/>
            <person name="Zhou Z."/>
            <person name="Hsiao Y.Y."/>
            <person name="Wu W.L."/>
            <person name="Chen Y.Y."/>
            <person name="Lin Y.F."/>
            <person name="Hsu J.L."/>
            <person name="Li C.Y."/>
            <person name="Wang Z.W."/>
            <person name="Zhao X."/>
            <person name="Zhong W.Y."/>
            <person name="Ma X.K."/>
            <person name="Ma L."/>
            <person name="Huang J."/>
            <person name="Chen G.Z."/>
            <person name="Huang M.Z."/>
            <person name="Huang L."/>
            <person name="Peng D.H."/>
            <person name="Luo Y.B."/>
            <person name="Zou S.Q."/>
            <person name="Chen S.P."/>
            <person name="Lan S."/>
            <person name="Tsai W.C."/>
            <person name="Van de Peer Y."/>
            <person name="Liu Z.J."/>
        </authorList>
    </citation>
    <scope>NUCLEOTIDE SEQUENCE [LARGE SCALE GENOMIC DNA]</scope>
    <source>
        <strain evidence="3">Lor287</strain>
    </source>
</reference>
<dbReference type="PANTHER" id="PTHR21450:SF2">
    <property type="entry name" value="FAMILY PROTEIN, PUTATIVE (DUF630 AND DUF632)-RELATED"/>
    <property type="match status" value="1"/>
</dbReference>
<name>A0AAP0FX45_9ASPA</name>